<organism evidence="1">
    <name type="scientific">Daphnia pulex</name>
    <name type="common">Water flea</name>
    <dbReference type="NCBI Taxonomy" id="6669"/>
    <lineage>
        <taxon>Eukaryota</taxon>
        <taxon>Metazoa</taxon>
        <taxon>Ecdysozoa</taxon>
        <taxon>Arthropoda</taxon>
        <taxon>Crustacea</taxon>
        <taxon>Branchiopoda</taxon>
        <taxon>Diplostraca</taxon>
        <taxon>Cladocera</taxon>
        <taxon>Anomopoda</taxon>
        <taxon>Daphniidae</taxon>
        <taxon>Daphnia</taxon>
    </lineage>
</organism>
<sequence length="243" mass="27668">MLTSNKKEAIKVVKSGDTVFVHNEKQFRSTIVWLEDQKVRRYKIEDRESLRNTTAEQWNQAFEQYLKDLDCPFANGSRPEIVDWLLGLAVQFEFNEKPESYASSPKIQQQTSQQSNPLDNLDFESEDFQVGVVELANLLQVPRHPDHLMTLEGICNVIQEKLSQDALKEALKTKNPGNPVQFENISFGLDIKSPNVSSAANVLRYLFIHDLRDLQTKINECLVCVQALTANPKTDTKLGKVGF</sequence>
<evidence type="ECO:0000313" key="1">
    <source>
        <dbReference type="EMBL" id="SVE85046.1"/>
    </source>
</evidence>
<dbReference type="InterPro" id="IPR019265">
    <property type="entry name" value="RTRAF"/>
</dbReference>
<reference evidence="1" key="1">
    <citation type="submission" date="2018-08" db="EMBL/GenBank/DDBJ databases">
        <authorList>
            <person name="Cornetti L."/>
        </authorList>
    </citation>
    <scope>NUCLEOTIDE SEQUENCE</scope>
    <source>
        <strain evidence="1">TCO</strain>
    </source>
</reference>
<name>A0A4Y7MWN2_DAPPU</name>
<accession>A0A4Y7MWN2</accession>
<proteinExistence type="evidence at transcript level"/>
<gene>
    <name evidence="1" type="primary">EOG090X0ARU</name>
</gene>
<dbReference type="AlphaFoldDB" id="A0A4Y7MWN2"/>
<dbReference type="OrthoDB" id="514167at2759"/>
<dbReference type="PANTHER" id="PTHR15924">
    <property type="entry name" value="CLE"/>
    <property type="match status" value="1"/>
</dbReference>
<protein>
    <submittedName>
        <fullName evidence="1">EOG090X0ARU</fullName>
    </submittedName>
</protein>
<dbReference type="EMBL" id="LR015427">
    <property type="protein sequence ID" value="SVE85046.1"/>
    <property type="molecule type" value="mRNA"/>
</dbReference>
<dbReference type="Pfam" id="PF10036">
    <property type="entry name" value="RLL"/>
    <property type="match status" value="1"/>
</dbReference>